<dbReference type="Proteomes" id="UP000663879">
    <property type="component" value="Unassembled WGS sequence"/>
</dbReference>
<name>A0A814GKB2_9BILA</name>
<dbReference type="GO" id="GO:0003697">
    <property type="term" value="F:single-stranded DNA binding"/>
    <property type="evidence" value="ECO:0007669"/>
    <property type="project" value="InterPro"/>
</dbReference>
<keyword evidence="2" id="KW-1185">Reference proteome</keyword>
<accession>A0A814GKB2</accession>
<reference evidence="1" key="1">
    <citation type="submission" date="2021-02" db="EMBL/GenBank/DDBJ databases">
        <authorList>
            <person name="Nowell W R."/>
        </authorList>
    </citation>
    <scope>NUCLEOTIDE SEQUENCE</scope>
    <source>
        <strain evidence="1">Ploen Becks lab</strain>
    </source>
</reference>
<gene>
    <name evidence="1" type="ORF">OXX778_LOCUS16232</name>
</gene>
<sequence>MSQIINKAILIQTKLNANLLITNKANNLLKVAKNYYGNTSEQFDTTQQQQQDIDLQRHNLRRLDEKSKYLNSKMLDYNPGWTNLNVLSLCEKSAGKFYINTKSGDFTCLTCEKTGNWKEFQKMTEKILEENKSSCSEDDEIETETKKQDKIEKPKLYRTWSETKQIKDLNDSQFRVLLRNSGLSDEIKKSQFEKHDIRIQEQNILTPFYDAKSKLVDIILVNSNDRGETLKKDQVYGLNLIEFKMGLNELYITDDILNLLALKQEIKKPVIVINSLQALSIKVLALLEKFDSIIIWHKDTKLSYNLAQKLNQNRCNLINKWLNLL</sequence>
<dbReference type="PANTHER" id="PTHR12873">
    <property type="entry name" value="T7-LIKE MITOCHONDRIAL DNA HELICASE"/>
    <property type="match status" value="1"/>
</dbReference>
<organism evidence="1 2">
    <name type="scientific">Brachionus calyciflorus</name>
    <dbReference type="NCBI Taxonomy" id="104777"/>
    <lineage>
        <taxon>Eukaryota</taxon>
        <taxon>Metazoa</taxon>
        <taxon>Spiralia</taxon>
        <taxon>Gnathifera</taxon>
        <taxon>Rotifera</taxon>
        <taxon>Eurotatoria</taxon>
        <taxon>Monogononta</taxon>
        <taxon>Pseudotrocha</taxon>
        <taxon>Ploima</taxon>
        <taxon>Brachionidae</taxon>
        <taxon>Brachionus</taxon>
    </lineage>
</organism>
<comment type="caution">
    <text evidence="1">The sequence shown here is derived from an EMBL/GenBank/DDBJ whole genome shotgun (WGS) entry which is preliminary data.</text>
</comment>
<dbReference type="GO" id="GO:0043139">
    <property type="term" value="F:5'-3' DNA helicase activity"/>
    <property type="evidence" value="ECO:0007669"/>
    <property type="project" value="InterPro"/>
</dbReference>
<protein>
    <submittedName>
        <fullName evidence="1">Uncharacterized protein</fullName>
    </submittedName>
</protein>
<proteinExistence type="predicted"/>
<evidence type="ECO:0000313" key="2">
    <source>
        <dbReference type="Proteomes" id="UP000663879"/>
    </source>
</evidence>
<dbReference type="AlphaFoldDB" id="A0A814GKB2"/>
<dbReference type="InterPro" id="IPR027032">
    <property type="entry name" value="Twinkle-like"/>
</dbReference>
<dbReference type="EMBL" id="CAJNOC010003776">
    <property type="protein sequence ID" value="CAF0997460.1"/>
    <property type="molecule type" value="Genomic_DNA"/>
</dbReference>
<dbReference type="PANTHER" id="PTHR12873:SF0">
    <property type="entry name" value="TWINKLE MTDNA HELICASE"/>
    <property type="match status" value="1"/>
</dbReference>
<evidence type="ECO:0000313" key="1">
    <source>
        <dbReference type="EMBL" id="CAF0997460.1"/>
    </source>
</evidence>